<sequence>MISKDYTILAPEGIHARPATALVRLVKKFKSGISLQKGEKTIQLNSMLNILALSTKGGDQVSVLIDGEDEEEAASAIDVFFTEHLTTPDHT</sequence>
<keyword evidence="7" id="KW-1185">Reference proteome</keyword>
<dbReference type="InterPro" id="IPR000032">
    <property type="entry name" value="HPr-like"/>
</dbReference>
<dbReference type="CDD" id="cd00367">
    <property type="entry name" value="PTS-HPr_like"/>
    <property type="match status" value="1"/>
</dbReference>
<dbReference type="RefSeq" id="WP_090154641.1">
    <property type="nucleotide sequence ID" value="NZ_FNAN01000013.1"/>
</dbReference>
<dbReference type="Pfam" id="PF00381">
    <property type="entry name" value="PTS-HPr"/>
    <property type="match status" value="1"/>
</dbReference>
<dbReference type="AlphaFoldDB" id="A0A1G7Q009"/>
<dbReference type="PROSITE" id="PS00369">
    <property type="entry name" value="PTS_HPR_HIS"/>
    <property type="match status" value="1"/>
</dbReference>
<dbReference type="GO" id="GO:0005737">
    <property type="term" value="C:cytoplasm"/>
    <property type="evidence" value="ECO:0007669"/>
    <property type="project" value="UniProtKB-SubCell"/>
</dbReference>
<dbReference type="GO" id="GO:0009401">
    <property type="term" value="P:phosphoenolpyruvate-dependent sugar phosphotransferase system"/>
    <property type="evidence" value="ECO:0007669"/>
    <property type="project" value="UniProtKB-KW"/>
</dbReference>
<evidence type="ECO:0000313" key="6">
    <source>
        <dbReference type="EMBL" id="SDF91803.1"/>
    </source>
</evidence>
<dbReference type="Gene3D" id="3.30.1340.10">
    <property type="entry name" value="HPr-like"/>
    <property type="match status" value="1"/>
</dbReference>
<comment type="subcellular location">
    <subcellularLocation>
        <location evidence="1">Cytoplasm</location>
    </subcellularLocation>
</comment>
<dbReference type="InterPro" id="IPR035895">
    <property type="entry name" value="HPr-like_sf"/>
</dbReference>
<evidence type="ECO:0000256" key="4">
    <source>
        <dbReference type="ARBA" id="ARBA00022683"/>
    </source>
</evidence>
<protein>
    <submittedName>
        <fullName evidence="6">Phosphocarrier protein</fullName>
    </submittedName>
</protein>
<evidence type="ECO:0000256" key="3">
    <source>
        <dbReference type="ARBA" id="ARBA00022490"/>
    </source>
</evidence>
<dbReference type="Proteomes" id="UP000198748">
    <property type="component" value="Unassembled WGS sequence"/>
</dbReference>
<feature type="domain" description="HPr" evidence="5">
    <location>
        <begin position="1"/>
        <end position="91"/>
    </location>
</feature>
<evidence type="ECO:0000259" key="5">
    <source>
        <dbReference type="PROSITE" id="PS51350"/>
    </source>
</evidence>
<dbReference type="PANTHER" id="PTHR33705:SF2">
    <property type="entry name" value="PHOSPHOCARRIER PROTEIN NPR"/>
    <property type="match status" value="1"/>
</dbReference>
<evidence type="ECO:0000313" key="7">
    <source>
        <dbReference type="Proteomes" id="UP000198748"/>
    </source>
</evidence>
<accession>A0A1G7Q009</accession>
<dbReference type="EMBL" id="FNAN01000013">
    <property type="protein sequence ID" value="SDF91803.1"/>
    <property type="molecule type" value="Genomic_DNA"/>
</dbReference>
<dbReference type="InterPro" id="IPR050399">
    <property type="entry name" value="HPr"/>
</dbReference>
<proteinExistence type="inferred from homology"/>
<keyword evidence="3" id="KW-0963">Cytoplasm</keyword>
<name>A0A1G7Q009_9BACT</name>
<evidence type="ECO:0000256" key="2">
    <source>
        <dbReference type="ARBA" id="ARBA00010736"/>
    </source>
</evidence>
<gene>
    <name evidence="6" type="ORF">SAMN04487996_113188</name>
</gene>
<dbReference type="InterPro" id="IPR001020">
    <property type="entry name" value="PTS_HPr_His_P_site"/>
</dbReference>
<dbReference type="STRING" id="659014.SAMN04487996_113188"/>
<dbReference type="NCBIfam" id="TIGR01003">
    <property type="entry name" value="PTS_HPr_family"/>
    <property type="match status" value="1"/>
</dbReference>
<dbReference type="OrthoDB" id="9809047at2"/>
<comment type="similarity">
    <text evidence="2">Belongs to the HPr family.</text>
</comment>
<dbReference type="PROSITE" id="PS51350">
    <property type="entry name" value="PTS_HPR_DOM"/>
    <property type="match status" value="1"/>
</dbReference>
<dbReference type="SUPFAM" id="SSF55594">
    <property type="entry name" value="HPr-like"/>
    <property type="match status" value="1"/>
</dbReference>
<dbReference type="PANTHER" id="PTHR33705">
    <property type="entry name" value="PHOSPHOCARRIER PROTEIN HPR"/>
    <property type="match status" value="1"/>
</dbReference>
<keyword evidence="4" id="KW-0598">Phosphotransferase system</keyword>
<reference evidence="7" key="1">
    <citation type="submission" date="2016-10" db="EMBL/GenBank/DDBJ databases">
        <authorList>
            <person name="Varghese N."/>
            <person name="Submissions S."/>
        </authorList>
    </citation>
    <scope>NUCLEOTIDE SEQUENCE [LARGE SCALE GENOMIC DNA]</scope>
    <source>
        <strain evidence="7">DSM 25329</strain>
    </source>
</reference>
<organism evidence="6 7">
    <name type="scientific">Dyadobacter soli</name>
    <dbReference type="NCBI Taxonomy" id="659014"/>
    <lineage>
        <taxon>Bacteria</taxon>
        <taxon>Pseudomonadati</taxon>
        <taxon>Bacteroidota</taxon>
        <taxon>Cytophagia</taxon>
        <taxon>Cytophagales</taxon>
        <taxon>Spirosomataceae</taxon>
        <taxon>Dyadobacter</taxon>
    </lineage>
</organism>
<dbReference type="PRINTS" id="PR00107">
    <property type="entry name" value="PHOSPHOCPHPR"/>
</dbReference>
<evidence type="ECO:0000256" key="1">
    <source>
        <dbReference type="ARBA" id="ARBA00004496"/>
    </source>
</evidence>